<dbReference type="Proteomes" id="UP000019471">
    <property type="component" value="Unassembled WGS sequence"/>
</dbReference>
<dbReference type="eggNOG" id="KOG0395">
    <property type="taxonomic scope" value="Eukaryota"/>
</dbReference>
<dbReference type="PROSITE" id="PS51419">
    <property type="entry name" value="RAB"/>
    <property type="match status" value="1"/>
</dbReference>
<name>W9WXT1_9EURO</name>
<dbReference type="Pfam" id="PF00071">
    <property type="entry name" value="Ras"/>
    <property type="match status" value="1"/>
</dbReference>
<dbReference type="GO" id="GO:0003924">
    <property type="term" value="F:GTPase activity"/>
    <property type="evidence" value="ECO:0007669"/>
    <property type="project" value="InterPro"/>
</dbReference>
<dbReference type="HOGENOM" id="CLU_041217_10_6_1"/>
<dbReference type="SMART" id="SM00174">
    <property type="entry name" value="RHO"/>
    <property type="match status" value="1"/>
</dbReference>
<dbReference type="SMART" id="SM00173">
    <property type="entry name" value="RAS"/>
    <property type="match status" value="1"/>
</dbReference>
<sequence length="207" mass="23599">MEGSTKNFRVAVVGDKGVGKTTLIYQYLLDNWMTERKTAKGRIFQTTVTIDSTLIDVDIIDSEMDLAELAECNAFVLVFSTASRATFNFITSFKDHLPALPQQGRLIVLVGTQTDVDHSEVDYEHGLDLAKAMKAGYFQTSYQNRDKVDNVFSYLLRRHLCPPETWTTSETPQLRESTSLPFHLLKWIWVNIFCGGRWKSKSRVGYD</sequence>
<gene>
    <name evidence="3" type="ORF">A1O5_03920</name>
</gene>
<keyword evidence="1" id="KW-0547">Nucleotide-binding</keyword>
<reference evidence="3 4" key="1">
    <citation type="submission" date="2013-03" db="EMBL/GenBank/DDBJ databases">
        <title>The Genome Sequence of Cladophialophora psammophila CBS 110553.</title>
        <authorList>
            <consortium name="The Broad Institute Genomics Platform"/>
            <person name="Cuomo C."/>
            <person name="de Hoog S."/>
            <person name="Gorbushina A."/>
            <person name="Walker B."/>
            <person name="Young S.K."/>
            <person name="Zeng Q."/>
            <person name="Gargeya S."/>
            <person name="Fitzgerald M."/>
            <person name="Haas B."/>
            <person name="Abouelleil A."/>
            <person name="Allen A.W."/>
            <person name="Alvarado L."/>
            <person name="Arachchi H.M."/>
            <person name="Berlin A.M."/>
            <person name="Chapman S.B."/>
            <person name="Gainer-Dewar J."/>
            <person name="Goldberg J."/>
            <person name="Griggs A."/>
            <person name="Gujja S."/>
            <person name="Hansen M."/>
            <person name="Howarth C."/>
            <person name="Imamovic A."/>
            <person name="Ireland A."/>
            <person name="Larimer J."/>
            <person name="McCowan C."/>
            <person name="Murphy C."/>
            <person name="Pearson M."/>
            <person name="Poon T.W."/>
            <person name="Priest M."/>
            <person name="Roberts A."/>
            <person name="Saif S."/>
            <person name="Shea T."/>
            <person name="Sisk P."/>
            <person name="Sykes S."/>
            <person name="Wortman J."/>
            <person name="Nusbaum C."/>
            <person name="Birren B."/>
        </authorList>
    </citation>
    <scope>NUCLEOTIDE SEQUENCE [LARGE SCALE GENOMIC DNA]</scope>
    <source>
        <strain evidence="3 4">CBS 110553</strain>
    </source>
</reference>
<evidence type="ECO:0000256" key="1">
    <source>
        <dbReference type="ARBA" id="ARBA00022741"/>
    </source>
</evidence>
<dbReference type="Gene3D" id="3.40.50.300">
    <property type="entry name" value="P-loop containing nucleotide triphosphate hydrolases"/>
    <property type="match status" value="1"/>
</dbReference>
<dbReference type="GO" id="GO:0005525">
    <property type="term" value="F:GTP binding"/>
    <property type="evidence" value="ECO:0007669"/>
    <property type="project" value="UniProtKB-KW"/>
</dbReference>
<dbReference type="InterPro" id="IPR001806">
    <property type="entry name" value="Small_GTPase"/>
</dbReference>
<dbReference type="InterPro" id="IPR027417">
    <property type="entry name" value="P-loop_NTPase"/>
</dbReference>
<evidence type="ECO:0000256" key="2">
    <source>
        <dbReference type="ARBA" id="ARBA00023134"/>
    </source>
</evidence>
<evidence type="ECO:0000313" key="4">
    <source>
        <dbReference type="Proteomes" id="UP000019471"/>
    </source>
</evidence>
<dbReference type="PROSITE" id="PS51421">
    <property type="entry name" value="RAS"/>
    <property type="match status" value="1"/>
</dbReference>
<dbReference type="InterPro" id="IPR020849">
    <property type="entry name" value="Small_GTPase_Ras-type"/>
</dbReference>
<organism evidence="3 4">
    <name type="scientific">Cladophialophora psammophila CBS 110553</name>
    <dbReference type="NCBI Taxonomy" id="1182543"/>
    <lineage>
        <taxon>Eukaryota</taxon>
        <taxon>Fungi</taxon>
        <taxon>Dikarya</taxon>
        <taxon>Ascomycota</taxon>
        <taxon>Pezizomycotina</taxon>
        <taxon>Eurotiomycetes</taxon>
        <taxon>Chaetothyriomycetidae</taxon>
        <taxon>Chaetothyriales</taxon>
        <taxon>Herpotrichiellaceae</taxon>
        <taxon>Cladophialophora</taxon>
    </lineage>
</organism>
<dbReference type="OrthoDB" id="19923at2759"/>
<dbReference type="PRINTS" id="PR00449">
    <property type="entry name" value="RASTRNSFRMNG"/>
</dbReference>
<dbReference type="PANTHER" id="PTHR24070">
    <property type="entry name" value="RAS, DI-RAS, AND RHEB FAMILY MEMBERS OF SMALL GTPASE SUPERFAMILY"/>
    <property type="match status" value="1"/>
</dbReference>
<keyword evidence="4" id="KW-1185">Reference proteome</keyword>
<comment type="caution">
    <text evidence="3">The sequence shown here is derived from an EMBL/GenBank/DDBJ whole genome shotgun (WGS) entry which is preliminary data.</text>
</comment>
<dbReference type="STRING" id="1182543.W9WXT1"/>
<dbReference type="EMBL" id="AMGX01000005">
    <property type="protein sequence ID" value="EXJ72773.1"/>
    <property type="molecule type" value="Genomic_DNA"/>
</dbReference>
<dbReference type="GO" id="GO:0007165">
    <property type="term" value="P:signal transduction"/>
    <property type="evidence" value="ECO:0007669"/>
    <property type="project" value="InterPro"/>
</dbReference>
<evidence type="ECO:0008006" key="5">
    <source>
        <dbReference type="Google" id="ProtNLM"/>
    </source>
</evidence>
<dbReference type="RefSeq" id="XP_007742720.1">
    <property type="nucleotide sequence ID" value="XM_007744530.1"/>
</dbReference>
<dbReference type="GeneID" id="19188647"/>
<evidence type="ECO:0000313" key="3">
    <source>
        <dbReference type="EMBL" id="EXJ72773.1"/>
    </source>
</evidence>
<dbReference type="AlphaFoldDB" id="W9WXT1"/>
<dbReference type="SUPFAM" id="SSF52540">
    <property type="entry name" value="P-loop containing nucleoside triphosphate hydrolases"/>
    <property type="match status" value="1"/>
</dbReference>
<accession>W9WXT1</accession>
<dbReference type="GO" id="GO:0016020">
    <property type="term" value="C:membrane"/>
    <property type="evidence" value="ECO:0007669"/>
    <property type="project" value="InterPro"/>
</dbReference>
<dbReference type="SMART" id="SM00175">
    <property type="entry name" value="RAB"/>
    <property type="match status" value="1"/>
</dbReference>
<keyword evidence="2" id="KW-0342">GTP-binding</keyword>
<protein>
    <recommendedName>
        <fullName evidence="5">Ras family, other</fullName>
    </recommendedName>
</protein>
<proteinExistence type="predicted"/>